<gene>
    <name evidence="2" type="ORF">BDQ12DRAFT_726029</name>
</gene>
<dbReference type="AlphaFoldDB" id="A0A5C3LSZ9"/>
<evidence type="ECO:0000313" key="3">
    <source>
        <dbReference type="Proteomes" id="UP000308652"/>
    </source>
</evidence>
<evidence type="ECO:0000256" key="1">
    <source>
        <dbReference type="SAM" id="MobiDB-lite"/>
    </source>
</evidence>
<reference evidence="2 3" key="1">
    <citation type="journal article" date="2019" name="Nat. Ecol. Evol.">
        <title>Megaphylogeny resolves global patterns of mushroom evolution.</title>
        <authorList>
            <person name="Varga T."/>
            <person name="Krizsan K."/>
            <person name="Foldi C."/>
            <person name="Dima B."/>
            <person name="Sanchez-Garcia M."/>
            <person name="Sanchez-Ramirez S."/>
            <person name="Szollosi G.J."/>
            <person name="Szarkandi J.G."/>
            <person name="Papp V."/>
            <person name="Albert L."/>
            <person name="Andreopoulos W."/>
            <person name="Angelini C."/>
            <person name="Antonin V."/>
            <person name="Barry K.W."/>
            <person name="Bougher N.L."/>
            <person name="Buchanan P."/>
            <person name="Buyck B."/>
            <person name="Bense V."/>
            <person name="Catcheside P."/>
            <person name="Chovatia M."/>
            <person name="Cooper J."/>
            <person name="Damon W."/>
            <person name="Desjardin D."/>
            <person name="Finy P."/>
            <person name="Geml J."/>
            <person name="Haridas S."/>
            <person name="Hughes K."/>
            <person name="Justo A."/>
            <person name="Karasinski D."/>
            <person name="Kautmanova I."/>
            <person name="Kiss B."/>
            <person name="Kocsube S."/>
            <person name="Kotiranta H."/>
            <person name="LaButti K.M."/>
            <person name="Lechner B.E."/>
            <person name="Liimatainen K."/>
            <person name="Lipzen A."/>
            <person name="Lukacs Z."/>
            <person name="Mihaltcheva S."/>
            <person name="Morgado L.N."/>
            <person name="Niskanen T."/>
            <person name="Noordeloos M.E."/>
            <person name="Ohm R.A."/>
            <person name="Ortiz-Santana B."/>
            <person name="Ovrebo C."/>
            <person name="Racz N."/>
            <person name="Riley R."/>
            <person name="Savchenko A."/>
            <person name="Shiryaev A."/>
            <person name="Soop K."/>
            <person name="Spirin V."/>
            <person name="Szebenyi C."/>
            <person name="Tomsovsky M."/>
            <person name="Tulloss R.E."/>
            <person name="Uehling J."/>
            <person name="Grigoriev I.V."/>
            <person name="Vagvolgyi C."/>
            <person name="Papp T."/>
            <person name="Martin F.M."/>
            <person name="Miettinen O."/>
            <person name="Hibbett D.S."/>
            <person name="Nagy L.G."/>
        </authorList>
    </citation>
    <scope>NUCLEOTIDE SEQUENCE [LARGE SCALE GENOMIC DNA]</scope>
    <source>
        <strain evidence="2 3">CBS 166.37</strain>
    </source>
</reference>
<keyword evidence="3" id="KW-1185">Reference proteome</keyword>
<evidence type="ECO:0000313" key="2">
    <source>
        <dbReference type="EMBL" id="TFK35513.1"/>
    </source>
</evidence>
<organism evidence="2 3">
    <name type="scientific">Crucibulum laeve</name>
    <dbReference type="NCBI Taxonomy" id="68775"/>
    <lineage>
        <taxon>Eukaryota</taxon>
        <taxon>Fungi</taxon>
        <taxon>Dikarya</taxon>
        <taxon>Basidiomycota</taxon>
        <taxon>Agaricomycotina</taxon>
        <taxon>Agaricomycetes</taxon>
        <taxon>Agaricomycetidae</taxon>
        <taxon>Agaricales</taxon>
        <taxon>Agaricineae</taxon>
        <taxon>Nidulariaceae</taxon>
        <taxon>Crucibulum</taxon>
    </lineage>
</organism>
<sequence length="227" mass="25385">MRKDAWLQTLLPREMAKGNPERLRLDSATQLLGECAQMIEEYHELFVEPEWAFAGSRRAYNKALAGPRRAHNKALADPRRAHNKALAGPRRAHNKTFAGPRRAHNKALAGPRRAHNRAPTGPRTHNKALTAPPCFKGQENPAALAILLDLLTERRAASAVTSGRPWDIFQHSHALVTNRLENKDMCRPSLCDMNAVKTPMMRPIKVVMQAQETKPTMFSDPVLATID</sequence>
<protein>
    <submittedName>
        <fullName evidence="2">Uncharacterized protein</fullName>
    </submittedName>
</protein>
<proteinExistence type="predicted"/>
<name>A0A5C3LSZ9_9AGAR</name>
<accession>A0A5C3LSZ9</accession>
<dbReference type="Proteomes" id="UP000308652">
    <property type="component" value="Unassembled WGS sequence"/>
</dbReference>
<feature type="region of interest" description="Disordered" evidence="1">
    <location>
        <begin position="101"/>
        <end position="127"/>
    </location>
</feature>
<dbReference type="STRING" id="68775.A0A5C3LSZ9"/>
<dbReference type="EMBL" id="ML213621">
    <property type="protein sequence ID" value="TFK35513.1"/>
    <property type="molecule type" value="Genomic_DNA"/>
</dbReference>